<dbReference type="GO" id="GO:0005737">
    <property type="term" value="C:cytoplasm"/>
    <property type="evidence" value="ECO:0007669"/>
    <property type="project" value="TreeGrafter"/>
</dbReference>
<proteinExistence type="predicted"/>
<dbReference type="InterPro" id="IPR000058">
    <property type="entry name" value="Znf_AN1"/>
</dbReference>
<feature type="region of interest" description="Disordered" evidence="4">
    <location>
        <begin position="136"/>
        <end position="166"/>
    </location>
</feature>
<dbReference type="SMART" id="SM00154">
    <property type="entry name" value="ZnF_AN1"/>
    <property type="match status" value="2"/>
</dbReference>
<feature type="domain" description="AN1-type" evidence="5">
    <location>
        <begin position="103"/>
        <end position="140"/>
    </location>
</feature>
<comment type="caution">
    <text evidence="6">The sequence shown here is derived from an EMBL/GenBank/DDBJ whole genome shotgun (WGS) entry which is preliminary data.</text>
</comment>
<accession>A0A1Y2C7M6</accession>
<dbReference type="GO" id="GO:0008270">
    <property type="term" value="F:zinc ion binding"/>
    <property type="evidence" value="ECO:0007669"/>
    <property type="project" value="UniProtKB-KW"/>
</dbReference>
<dbReference type="PANTHER" id="PTHR14677">
    <property type="entry name" value="ARSENITE INDUCUBLE RNA ASSOCIATED PROTEIN AIP-1-RELATED"/>
    <property type="match status" value="1"/>
</dbReference>
<dbReference type="SUPFAM" id="SSF118310">
    <property type="entry name" value="AN1-like Zinc finger"/>
    <property type="match status" value="2"/>
</dbReference>
<dbReference type="Pfam" id="PF01428">
    <property type="entry name" value="zf-AN1"/>
    <property type="match status" value="2"/>
</dbReference>
<dbReference type="PANTHER" id="PTHR14677:SF20">
    <property type="entry name" value="ZINC FINGER AN1-TYPE CONTAINING 2A-RELATED"/>
    <property type="match status" value="1"/>
</dbReference>
<keyword evidence="7" id="KW-1185">Reference proteome</keyword>
<dbReference type="EMBL" id="MCGO01000026">
    <property type="protein sequence ID" value="ORY43031.1"/>
    <property type="molecule type" value="Genomic_DNA"/>
</dbReference>
<evidence type="ECO:0000256" key="1">
    <source>
        <dbReference type="ARBA" id="ARBA00022723"/>
    </source>
</evidence>
<dbReference type="InterPro" id="IPR035896">
    <property type="entry name" value="AN1-like_Znf"/>
</dbReference>
<evidence type="ECO:0000259" key="5">
    <source>
        <dbReference type="SMART" id="SM00154"/>
    </source>
</evidence>
<dbReference type="AlphaFoldDB" id="A0A1Y2C7M6"/>
<feature type="domain" description="AN1-type" evidence="5">
    <location>
        <begin position="10"/>
        <end position="50"/>
    </location>
</feature>
<name>A0A1Y2C7M6_9FUNG</name>
<evidence type="ECO:0000313" key="6">
    <source>
        <dbReference type="EMBL" id="ORY43031.1"/>
    </source>
</evidence>
<evidence type="ECO:0000256" key="3">
    <source>
        <dbReference type="ARBA" id="ARBA00022833"/>
    </source>
</evidence>
<evidence type="ECO:0000256" key="2">
    <source>
        <dbReference type="ARBA" id="ARBA00022771"/>
    </source>
</evidence>
<protein>
    <recommendedName>
        <fullName evidence="5">AN1-type domain-containing protein</fullName>
    </recommendedName>
</protein>
<evidence type="ECO:0000313" key="7">
    <source>
        <dbReference type="Proteomes" id="UP000193642"/>
    </source>
</evidence>
<reference evidence="6 7" key="1">
    <citation type="submission" date="2016-07" db="EMBL/GenBank/DDBJ databases">
        <title>Pervasive Adenine N6-methylation of Active Genes in Fungi.</title>
        <authorList>
            <consortium name="DOE Joint Genome Institute"/>
            <person name="Mondo S.J."/>
            <person name="Dannebaum R.O."/>
            <person name="Kuo R.C."/>
            <person name="Labutti K."/>
            <person name="Haridas S."/>
            <person name="Kuo A."/>
            <person name="Salamov A."/>
            <person name="Ahrendt S.R."/>
            <person name="Lipzen A."/>
            <person name="Sullivan W."/>
            <person name="Andreopoulos W.B."/>
            <person name="Clum A."/>
            <person name="Lindquist E."/>
            <person name="Daum C."/>
            <person name="Ramamoorthy G.K."/>
            <person name="Gryganskyi A."/>
            <person name="Culley D."/>
            <person name="Magnuson J.K."/>
            <person name="James T.Y."/>
            <person name="O'Malley M.A."/>
            <person name="Stajich J.E."/>
            <person name="Spatafora J.W."/>
            <person name="Visel A."/>
            <person name="Grigoriev I.V."/>
        </authorList>
    </citation>
    <scope>NUCLEOTIDE SEQUENCE [LARGE SCALE GENOMIC DNA]</scope>
    <source>
        <strain evidence="6 7">JEL800</strain>
    </source>
</reference>
<evidence type="ECO:0000256" key="4">
    <source>
        <dbReference type="SAM" id="MobiDB-lite"/>
    </source>
</evidence>
<dbReference type="OrthoDB" id="431929at2759"/>
<keyword evidence="1" id="KW-0479">Metal-binding</keyword>
<keyword evidence="3" id="KW-0862">Zinc</keyword>
<dbReference type="STRING" id="329046.A0A1Y2C7M6"/>
<dbReference type="Proteomes" id="UP000193642">
    <property type="component" value="Unassembled WGS sequence"/>
</dbReference>
<dbReference type="Gene3D" id="4.10.1110.10">
    <property type="entry name" value="AN1-like Zinc finger"/>
    <property type="match status" value="2"/>
</dbReference>
<sequence length="166" mass="17997">MELYEVGHQCARPDCKQLDYLPFHCQLCTHYYCVEHKSFKDHIDCTPPSSASPSSCPSCNQPVNGTSPYNNASENESLITKHIQDGCLTPMQELKLRKSSKRCMAVGCRKDSVVGCNGCAGKYCTGHRLREGHGCKSGVPSGMKAGNGSGNGLWARGTESQPIPSK</sequence>
<keyword evidence="2" id="KW-0863">Zinc-finger</keyword>
<gene>
    <name evidence="6" type="ORF">BCR33DRAFT_717760</name>
</gene>
<organism evidence="6 7">
    <name type="scientific">Rhizoclosmatium globosum</name>
    <dbReference type="NCBI Taxonomy" id="329046"/>
    <lineage>
        <taxon>Eukaryota</taxon>
        <taxon>Fungi</taxon>
        <taxon>Fungi incertae sedis</taxon>
        <taxon>Chytridiomycota</taxon>
        <taxon>Chytridiomycota incertae sedis</taxon>
        <taxon>Chytridiomycetes</taxon>
        <taxon>Chytridiales</taxon>
        <taxon>Chytriomycetaceae</taxon>
        <taxon>Rhizoclosmatium</taxon>
    </lineage>
</organism>